<dbReference type="Proteomes" id="UP000028524">
    <property type="component" value="Unassembled WGS sequence"/>
</dbReference>
<evidence type="ECO:0000256" key="9">
    <source>
        <dbReference type="SAM" id="MobiDB-lite"/>
    </source>
</evidence>
<evidence type="ECO:0000256" key="6">
    <source>
        <dbReference type="ARBA" id="ARBA00023002"/>
    </source>
</evidence>
<comment type="cofactor">
    <cofactor evidence="1">
        <name>heme</name>
        <dbReference type="ChEBI" id="CHEBI:30413"/>
    </cofactor>
</comment>
<dbReference type="PANTHER" id="PTHR46300:SF7">
    <property type="entry name" value="P450, PUTATIVE (EUROFUNG)-RELATED"/>
    <property type="match status" value="1"/>
</dbReference>
<dbReference type="EMBL" id="KL660214">
    <property type="protein sequence ID" value="KFA67275.1"/>
    <property type="molecule type" value="Genomic_DNA"/>
</dbReference>
<dbReference type="OrthoDB" id="2789670at2759"/>
<evidence type="ECO:0000256" key="3">
    <source>
        <dbReference type="ARBA" id="ARBA00010617"/>
    </source>
</evidence>
<dbReference type="AlphaFoldDB" id="A0A084QTJ0"/>
<keyword evidence="11" id="KW-1185">Reference proteome</keyword>
<dbReference type="PANTHER" id="PTHR46300">
    <property type="entry name" value="P450, PUTATIVE (EUROFUNG)-RELATED-RELATED"/>
    <property type="match status" value="1"/>
</dbReference>
<keyword evidence="7" id="KW-0408">Iron</keyword>
<dbReference type="InParanoid" id="A0A084QTJ0"/>
<evidence type="ECO:0000256" key="4">
    <source>
        <dbReference type="ARBA" id="ARBA00022617"/>
    </source>
</evidence>
<dbReference type="InterPro" id="IPR001128">
    <property type="entry name" value="Cyt_P450"/>
</dbReference>
<evidence type="ECO:0000256" key="7">
    <source>
        <dbReference type="ARBA" id="ARBA00023004"/>
    </source>
</evidence>
<dbReference type="PRINTS" id="PR00463">
    <property type="entry name" value="EP450I"/>
</dbReference>
<comment type="similarity">
    <text evidence="3">Belongs to the cytochrome P450 family.</text>
</comment>
<sequence>MKLCWPSSSAAWPQRPPTCREHPRSTQTRGPGSTALAKTQEPLWPISSMTVLGQTLVIINDLQIANELLEKRSIKHSSRPKQIFAGEMLGWENSLGLLPYSKRLRTYRKNASRIIGSKAAVSQFNKFQEEEVGHFLLHLLEYPEQLVKHIKKESGSIILKIVYGYNAEPHGNDHLVDIAGEAMDNFARAAIPGTYFVDILPFMKLLPEWMPGTGFKKTAHEWAAQLNDVIEKPFAFVRHQMAQGTRTSSFLSQLLEADDSSQSELDHKWTAIALYTGGADTTVVSLAAFFLAMVITPEVQQKAQEEIDRVVGNDRLPNMADQKNILYIGAVVKEVLRWNPVGPMALPHTSTEDDVFNRYHIPQKAIILANVTRPTILSRFTLT</sequence>
<feature type="region of interest" description="Disordered" evidence="9">
    <location>
        <begin position="1"/>
        <end position="36"/>
    </location>
</feature>
<dbReference type="CDD" id="cd11065">
    <property type="entry name" value="CYP64-like"/>
    <property type="match status" value="1"/>
</dbReference>
<keyword evidence="8" id="KW-0503">Monooxygenase</keyword>
<accession>A0A084QTJ0</accession>
<dbReference type="Gene3D" id="1.10.630.10">
    <property type="entry name" value="Cytochrome P450"/>
    <property type="match status" value="1"/>
</dbReference>
<dbReference type="OMA" id="RICVHEM"/>
<dbReference type="InterPro" id="IPR036396">
    <property type="entry name" value="Cyt_P450_sf"/>
</dbReference>
<proteinExistence type="inferred from homology"/>
<keyword evidence="6" id="KW-0560">Oxidoreductase</keyword>
<dbReference type="HOGENOM" id="CLU_001570_2_2_1"/>
<name>A0A084QTJ0_STAC4</name>
<dbReference type="Pfam" id="PF00067">
    <property type="entry name" value="p450"/>
    <property type="match status" value="1"/>
</dbReference>
<dbReference type="GO" id="GO:0004497">
    <property type="term" value="F:monooxygenase activity"/>
    <property type="evidence" value="ECO:0007669"/>
    <property type="project" value="UniProtKB-KW"/>
</dbReference>
<comment type="pathway">
    <text evidence="2">Mycotoxin biosynthesis.</text>
</comment>
<dbReference type="STRING" id="1283841.A0A084QTJ0"/>
<organism evidence="10 11">
    <name type="scientific">Stachybotrys chlorohalonatus (strain IBT 40285)</name>
    <dbReference type="NCBI Taxonomy" id="1283841"/>
    <lineage>
        <taxon>Eukaryota</taxon>
        <taxon>Fungi</taxon>
        <taxon>Dikarya</taxon>
        <taxon>Ascomycota</taxon>
        <taxon>Pezizomycotina</taxon>
        <taxon>Sordariomycetes</taxon>
        <taxon>Hypocreomycetidae</taxon>
        <taxon>Hypocreales</taxon>
        <taxon>Stachybotryaceae</taxon>
        <taxon>Stachybotrys</taxon>
    </lineage>
</organism>
<evidence type="ECO:0000256" key="1">
    <source>
        <dbReference type="ARBA" id="ARBA00001971"/>
    </source>
</evidence>
<gene>
    <name evidence="10" type="ORF">S40285_08647</name>
</gene>
<dbReference type="GO" id="GO:0005506">
    <property type="term" value="F:iron ion binding"/>
    <property type="evidence" value="ECO:0007669"/>
    <property type="project" value="InterPro"/>
</dbReference>
<reference evidence="10 11" key="1">
    <citation type="journal article" date="2014" name="BMC Genomics">
        <title>Comparative genome sequencing reveals chemotype-specific gene clusters in the toxigenic black mold Stachybotrys.</title>
        <authorList>
            <person name="Semeiks J."/>
            <person name="Borek D."/>
            <person name="Otwinowski Z."/>
            <person name="Grishin N.V."/>
        </authorList>
    </citation>
    <scope>NUCLEOTIDE SEQUENCE [LARGE SCALE GENOMIC DNA]</scope>
    <source>
        <strain evidence="10 11">IBT 40285</strain>
    </source>
</reference>
<evidence type="ECO:0000313" key="10">
    <source>
        <dbReference type="EMBL" id="KFA67275.1"/>
    </source>
</evidence>
<evidence type="ECO:0000256" key="8">
    <source>
        <dbReference type="ARBA" id="ARBA00023033"/>
    </source>
</evidence>
<dbReference type="GO" id="GO:0016705">
    <property type="term" value="F:oxidoreductase activity, acting on paired donors, with incorporation or reduction of molecular oxygen"/>
    <property type="evidence" value="ECO:0007669"/>
    <property type="project" value="InterPro"/>
</dbReference>
<evidence type="ECO:0000313" key="11">
    <source>
        <dbReference type="Proteomes" id="UP000028524"/>
    </source>
</evidence>
<keyword evidence="5" id="KW-0479">Metal-binding</keyword>
<feature type="compositionally biased region" description="Polar residues" evidence="9">
    <location>
        <begin position="1"/>
        <end position="11"/>
    </location>
</feature>
<evidence type="ECO:0000256" key="5">
    <source>
        <dbReference type="ARBA" id="ARBA00022723"/>
    </source>
</evidence>
<dbReference type="InterPro" id="IPR050364">
    <property type="entry name" value="Cytochrome_P450_fung"/>
</dbReference>
<keyword evidence="4" id="KW-0349">Heme</keyword>
<protein>
    <submittedName>
        <fullName evidence="10">Uncharacterized protein</fullName>
    </submittedName>
</protein>
<dbReference type="InterPro" id="IPR002401">
    <property type="entry name" value="Cyt_P450_E_grp-I"/>
</dbReference>
<evidence type="ECO:0000256" key="2">
    <source>
        <dbReference type="ARBA" id="ARBA00004685"/>
    </source>
</evidence>
<dbReference type="SUPFAM" id="SSF48264">
    <property type="entry name" value="Cytochrome P450"/>
    <property type="match status" value="1"/>
</dbReference>
<dbReference type="GO" id="GO:0020037">
    <property type="term" value="F:heme binding"/>
    <property type="evidence" value="ECO:0007669"/>
    <property type="project" value="InterPro"/>
</dbReference>